<protein>
    <submittedName>
        <fullName evidence="1">Uncharacterized protein</fullName>
    </submittedName>
</protein>
<sequence length="686" mass="75204">MSCIPDPSLAWRHSASKNPFPSNPSGRVGAWRKNRKPQCLRIAMGKDIPDEALAGRGQAGSRDSGRRWGGRQRAGCGVKVGVVGSNNDAYDGIVAAVEHGQTTIRLSNFPALCNLRTRGREHWPELRRDGQRRKRSPATAALPVKRSRPTRTDWTGLPVHNSTHVLIGYASDPTWQPLSGERSHKYASMSAMQNSASEKNFPSLQSPICPHHSPTTSHDSSLTLATNPSPTLHLLPTASANAVLPAMYEVLRFAFQVPSANSNPSSLAPPIKPFADTAHLHSALAPMHDAQTRDIKRSEGFRQKGLVWCSCCYDILHAEGKIGMCCSYEVTVQLCEVAVSTVRSALRPLIPSAPNLFVPKNLRTPAMLSLLPPSHPLPSHSLSPLCANFNIAMPIDTSIPFVHAHALCLPHQYQPHDSRCTHRFRRQKIRIAPRCTTPSNWALLSSPHKSGTHPSTNVTPAQHPTLTSHISHPISALPDHVSPSLPSARGLTRTHAGGKSKYSRSRPSLCTVINLSVLSLSCGCMSADSHPCHLGESRFEAACTYPSFASGLGGLWEAFEGGGLFKKPSEWMLSISLCMLVVSQGVRAPLPYSILLSNPPPFRETSARETKMQDYFEMQAKRFSSFLSNEPAGQDNAYLQTIYMIHMSTVYSYSIREEIPTTTMKPLRTICIQTHLFTLPTFFSQL</sequence>
<keyword evidence="2" id="KW-1185">Reference proteome</keyword>
<reference evidence="1" key="1">
    <citation type="journal article" date="2020" name="Stud. Mycol.">
        <title>101 Dothideomycetes genomes: a test case for predicting lifestyles and emergence of pathogens.</title>
        <authorList>
            <person name="Haridas S."/>
            <person name="Albert R."/>
            <person name="Binder M."/>
            <person name="Bloem J."/>
            <person name="Labutti K."/>
            <person name="Salamov A."/>
            <person name="Andreopoulos B."/>
            <person name="Baker S."/>
            <person name="Barry K."/>
            <person name="Bills G."/>
            <person name="Bluhm B."/>
            <person name="Cannon C."/>
            <person name="Castanera R."/>
            <person name="Culley D."/>
            <person name="Daum C."/>
            <person name="Ezra D."/>
            <person name="Gonzalez J."/>
            <person name="Henrissat B."/>
            <person name="Kuo A."/>
            <person name="Liang C."/>
            <person name="Lipzen A."/>
            <person name="Lutzoni F."/>
            <person name="Magnuson J."/>
            <person name="Mondo S."/>
            <person name="Nolan M."/>
            <person name="Ohm R."/>
            <person name="Pangilinan J."/>
            <person name="Park H.-J."/>
            <person name="Ramirez L."/>
            <person name="Alfaro M."/>
            <person name="Sun H."/>
            <person name="Tritt A."/>
            <person name="Yoshinaga Y."/>
            <person name="Zwiers L.-H."/>
            <person name="Turgeon B."/>
            <person name="Goodwin S."/>
            <person name="Spatafora J."/>
            <person name="Crous P."/>
            <person name="Grigoriev I."/>
        </authorList>
    </citation>
    <scope>NUCLEOTIDE SEQUENCE</scope>
    <source>
        <strain evidence="1">ATCC 200398</strain>
    </source>
</reference>
<evidence type="ECO:0000313" key="1">
    <source>
        <dbReference type="EMBL" id="KAF2464524.1"/>
    </source>
</evidence>
<organism evidence="1 2">
    <name type="scientific">Lindgomyces ingoldianus</name>
    <dbReference type="NCBI Taxonomy" id="673940"/>
    <lineage>
        <taxon>Eukaryota</taxon>
        <taxon>Fungi</taxon>
        <taxon>Dikarya</taxon>
        <taxon>Ascomycota</taxon>
        <taxon>Pezizomycotina</taxon>
        <taxon>Dothideomycetes</taxon>
        <taxon>Pleosporomycetidae</taxon>
        <taxon>Pleosporales</taxon>
        <taxon>Lindgomycetaceae</taxon>
        <taxon>Lindgomyces</taxon>
    </lineage>
</organism>
<gene>
    <name evidence="1" type="ORF">BDR25DRAFT_361604</name>
</gene>
<name>A0ACB6QC23_9PLEO</name>
<comment type="caution">
    <text evidence="1">The sequence shown here is derived from an EMBL/GenBank/DDBJ whole genome shotgun (WGS) entry which is preliminary data.</text>
</comment>
<accession>A0ACB6QC23</accession>
<dbReference type="Proteomes" id="UP000799755">
    <property type="component" value="Unassembled WGS sequence"/>
</dbReference>
<proteinExistence type="predicted"/>
<evidence type="ECO:0000313" key="2">
    <source>
        <dbReference type="Proteomes" id="UP000799755"/>
    </source>
</evidence>
<dbReference type="EMBL" id="MU003536">
    <property type="protein sequence ID" value="KAF2464524.1"/>
    <property type="molecule type" value="Genomic_DNA"/>
</dbReference>